<organism evidence="1 2">
    <name type="scientific">Insolitispirillum peregrinum</name>
    <dbReference type="NCBI Taxonomy" id="80876"/>
    <lineage>
        <taxon>Bacteria</taxon>
        <taxon>Pseudomonadati</taxon>
        <taxon>Pseudomonadota</taxon>
        <taxon>Alphaproteobacteria</taxon>
        <taxon>Rhodospirillales</taxon>
        <taxon>Novispirillaceae</taxon>
        <taxon>Insolitispirillum</taxon>
    </lineage>
</organism>
<evidence type="ECO:0000313" key="1">
    <source>
        <dbReference type="EMBL" id="SIS74365.1"/>
    </source>
</evidence>
<keyword evidence="2" id="KW-1185">Reference proteome</keyword>
<name>A0A1N7LKJ5_9PROT</name>
<reference evidence="1 2" key="1">
    <citation type="submission" date="2017-01" db="EMBL/GenBank/DDBJ databases">
        <authorList>
            <person name="Mah S.A."/>
            <person name="Swanson W.J."/>
            <person name="Moy G.W."/>
            <person name="Vacquier V.D."/>
        </authorList>
    </citation>
    <scope>NUCLEOTIDE SEQUENCE [LARGE SCALE GENOMIC DNA]</scope>
    <source>
        <strain evidence="1 2">DSM 11589</strain>
    </source>
</reference>
<dbReference type="SUPFAM" id="SSF53756">
    <property type="entry name" value="UDP-Glycosyltransferase/glycogen phosphorylase"/>
    <property type="match status" value="1"/>
</dbReference>
<accession>A0A1N7LKJ5</accession>
<dbReference type="STRING" id="80876.SAMN05421779_103387"/>
<dbReference type="AlphaFoldDB" id="A0A1N7LKJ5"/>
<dbReference type="Proteomes" id="UP000185678">
    <property type="component" value="Unassembled WGS sequence"/>
</dbReference>
<protein>
    <submittedName>
        <fullName evidence="1">Uncharacterized protein</fullName>
    </submittedName>
</protein>
<gene>
    <name evidence="1" type="ORF">SAMN05421779_103387</name>
</gene>
<dbReference type="EMBL" id="FTOA01000003">
    <property type="protein sequence ID" value="SIS74365.1"/>
    <property type="molecule type" value="Genomic_DNA"/>
</dbReference>
<evidence type="ECO:0000313" key="2">
    <source>
        <dbReference type="Proteomes" id="UP000185678"/>
    </source>
</evidence>
<proteinExistence type="predicted"/>
<sequence>MNRSSFAAFVAALLRDHGPEAAEVRHELFFQSHKPFPTLRGWGAVLRDARLLAKGKAGAVIRQEKPLAVLVATLAGASGWQTLARALPALRQAGLQPVILAHPRLPDALFPADIPLMRPLGGRLRAGVSDGKCGVRAARLRLSMWQAAIDRTLHGLHGVLIMHNDFDMMSTACLSRGWPTVCLQHGIPTDEFFPCRADYQVVWSELCRRAFLKAGVPPERVIVDALGRGEEGGLAPSGPPQDIAVVSQQQAVIFGNQLPFALTGFVSELVATGLPVQVLLHPAERGRSSYGSAPVSVPPHARLVRGSAPAMVLAYCSTMALEAAALGHWVVTLDWSFDGNQLARRVAQPPLKVHTPLEVVRLFHRLGQDDAFRAEWAEQQRTWLTDSFSASPGGLGRLLAMIVSPCP</sequence>
<dbReference type="OrthoDB" id="8437159at2"/>
<dbReference type="RefSeq" id="WP_139332848.1">
    <property type="nucleotide sequence ID" value="NZ_FTOA01000003.1"/>
</dbReference>